<feature type="domain" description="C2H2-type" evidence="3">
    <location>
        <begin position="218"/>
        <end position="250"/>
    </location>
</feature>
<reference evidence="4 5" key="1">
    <citation type="journal article" date="2018" name="Nat. Ecol. Evol.">
        <title>Pezizomycetes genomes reveal the molecular basis of ectomycorrhizal truffle lifestyle.</title>
        <authorList>
            <person name="Murat C."/>
            <person name="Payen T."/>
            <person name="Noel B."/>
            <person name="Kuo A."/>
            <person name="Morin E."/>
            <person name="Chen J."/>
            <person name="Kohler A."/>
            <person name="Krizsan K."/>
            <person name="Balestrini R."/>
            <person name="Da Silva C."/>
            <person name="Montanini B."/>
            <person name="Hainaut M."/>
            <person name="Levati E."/>
            <person name="Barry K.W."/>
            <person name="Belfiori B."/>
            <person name="Cichocki N."/>
            <person name="Clum A."/>
            <person name="Dockter R.B."/>
            <person name="Fauchery L."/>
            <person name="Guy J."/>
            <person name="Iotti M."/>
            <person name="Le Tacon F."/>
            <person name="Lindquist E.A."/>
            <person name="Lipzen A."/>
            <person name="Malagnac F."/>
            <person name="Mello A."/>
            <person name="Molinier V."/>
            <person name="Miyauchi S."/>
            <person name="Poulain J."/>
            <person name="Riccioni C."/>
            <person name="Rubini A."/>
            <person name="Sitrit Y."/>
            <person name="Splivallo R."/>
            <person name="Traeger S."/>
            <person name="Wang M."/>
            <person name="Zifcakova L."/>
            <person name="Wipf D."/>
            <person name="Zambonelli A."/>
            <person name="Paolocci F."/>
            <person name="Nowrousian M."/>
            <person name="Ottonello S."/>
            <person name="Baldrian P."/>
            <person name="Spatafora J.W."/>
            <person name="Henrissat B."/>
            <person name="Nagy L.G."/>
            <person name="Aury J.M."/>
            <person name="Wincker P."/>
            <person name="Grigoriev I.V."/>
            <person name="Bonfante P."/>
            <person name="Martin F.M."/>
        </authorList>
    </citation>
    <scope>NUCLEOTIDE SEQUENCE [LARGE SCALE GENOMIC DNA]</scope>
    <source>
        <strain evidence="4 5">CCBAS932</strain>
    </source>
</reference>
<evidence type="ECO:0000313" key="4">
    <source>
        <dbReference type="EMBL" id="RPB14634.1"/>
    </source>
</evidence>
<dbReference type="AlphaFoldDB" id="A0A3N4KVP6"/>
<feature type="region of interest" description="Disordered" evidence="2">
    <location>
        <begin position="254"/>
        <end position="279"/>
    </location>
</feature>
<name>A0A3N4KVP6_9PEZI</name>
<keyword evidence="1" id="KW-0479">Metal-binding</keyword>
<dbReference type="Gene3D" id="3.30.160.60">
    <property type="entry name" value="Classic Zinc Finger"/>
    <property type="match status" value="1"/>
</dbReference>
<dbReference type="EMBL" id="ML119117">
    <property type="protein sequence ID" value="RPB14634.1"/>
    <property type="molecule type" value="Genomic_DNA"/>
</dbReference>
<evidence type="ECO:0000313" key="5">
    <source>
        <dbReference type="Proteomes" id="UP000277580"/>
    </source>
</evidence>
<evidence type="ECO:0000256" key="1">
    <source>
        <dbReference type="PROSITE-ProRule" id="PRU00042"/>
    </source>
</evidence>
<dbReference type="Proteomes" id="UP000277580">
    <property type="component" value="Unassembled WGS sequence"/>
</dbReference>
<feature type="region of interest" description="Disordered" evidence="2">
    <location>
        <begin position="130"/>
        <end position="220"/>
    </location>
</feature>
<keyword evidence="1" id="KW-0862">Zinc</keyword>
<evidence type="ECO:0000259" key="3">
    <source>
        <dbReference type="PROSITE" id="PS50157"/>
    </source>
</evidence>
<dbReference type="OrthoDB" id="5368189at2759"/>
<dbReference type="GO" id="GO:0008270">
    <property type="term" value="F:zinc ion binding"/>
    <property type="evidence" value="ECO:0007669"/>
    <property type="project" value="UniProtKB-KW"/>
</dbReference>
<feature type="compositionally biased region" description="Polar residues" evidence="2">
    <location>
        <begin position="203"/>
        <end position="215"/>
    </location>
</feature>
<keyword evidence="5" id="KW-1185">Reference proteome</keyword>
<gene>
    <name evidence="4" type="ORF">P167DRAFT_534051</name>
</gene>
<protein>
    <recommendedName>
        <fullName evidence="3">C2H2-type domain-containing protein</fullName>
    </recommendedName>
</protein>
<proteinExistence type="predicted"/>
<accession>A0A3N4KVP6</accession>
<dbReference type="PROSITE" id="PS50157">
    <property type="entry name" value="ZINC_FINGER_C2H2_2"/>
    <property type="match status" value="1"/>
</dbReference>
<dbReference type="InParanoid" id="A0A3N4KVP6"/>
<keyword evidence="1" id="KW-0863">Zinc-finger</keyword>
<dbReference type="InterPro" id="IPR013087">
    <property type="entry name" value="Znf_C2H2_type"/>
</dbReference>
<organism evidence="4 5">
    <name type="scientific">Morchella conica CCBAS932</name>
    <dbReference type="NCBI Taxonomy" id="1392247"/>
    <lineage>
        <taxon>Eukaryota</taxon>
        <taxon>Fungi</taxon>
        <taxon>Dikarya</taxon>
        <taxon>Ascomycota</taxon>
        <taxon>Pezizomycotina</taxon>
        <taxon>Pezizomycetes</taxon>
        <taxon>Pezizales</taxon>
        <taxon>Morchellaceae</taxon>
        <taxon>Morchella</taxon>
    </lineage>
</organism>
<sequence>MEGLLTHDQPFNFSEPDIINELLSGLSAPYPRGEQNDAFLNPDIDFLNLEAPAFDIGNLLPWGVEAWDRVEQAANDGSRFAIGYPLPSYSTPMTAANLPEHEARNVQQLQLQGSSDPSVYASRTGRFDLVVESEPGPARLPARQSPYKYTGQHNNSHSSHTELRSDDSSPDIPMLPSNIAFMTPPPEPNGNGEELKKEEALPGNNNPVPAGSTTGAKFRCTHPKCKRTKGFTRKHNLTQHRRLVHKEPIPIIRYRWGTPPEGDSGRKTQRRRGATAGSV</sequence>
<evidence type="ECO:0000256" key="2">
    <source>
        <dbReference type="SAM" id="MobiDB-lite"/>
    </source>
</evidence>